<dbReference type="GO" id="GO:0006685">
    <property type="term" value="P:sphingomyelin catabolic process"/>
    <property type="evidence" value="ECO:0007669"/>
    <property type="project" value="TreeGrafter"/>
</dbReference>
<dbReference type="GO" id="GO:0005764">
    <property type="term" value="C:lysosome"/>
    <property type="evidence" value="ECO:0007669"/>
    <property type="project" value="TreeGrafter"/>
</dbReference>
<dbReference type="GO" id="GO:0046513">
    <property type="term" value="P:ceramide biosynthetic process"/>
    <property type="evidence" value="ECO:0007669"/>
    <property type="project" value="TreeGrafter"/>
</dbReference>
<dbReference type="OrthoDB" id="8045512at2759"/>
<evidence type="ECO:0000256" key="11">
    <source>
        <dbReference type="ARBA" id="ARBA00023295"/>
    </source>
</evidence>
<accession>A0A7R8Z2A2</accession>
<evidence type="ECO:0000256" key="1">
    <source>
        <dbReference type="ARBA" id="ARBA00001947"/>
    </source>
</evidence>
<comment type="similarity">
    <text evidence="3">Belongs to the acid sphingomyelinase family.</text>
</comment>
<evidence type="ECO:0000256" key="4">
    <source>
        <dbReference type="ARBA" id="ARBA00022525"/>
    </source>
</evidence>
<evidence type="ECO:0000256" key="7">
    <source>
        <dbReference type="ARBA" id="ARBA00022801"/>
    </source>
</evidence>
<reference evidence="15 16" key="1">
    <citation type="submission" date="2020-11" db="EMBL/GenBank/DDBJ databases">
        <authorList>
            <person name="Wallbank WR R."/>
            <person name="Pardo Diaz C."/>
            <person name="Kozak K."/>
            <person name="Martin S."/>
            <person name="Jiggins C."/>
            <person name="Moest M."/>
            <person name="Warren A I."/>
            <person name="Generalovic N T."/>
            <person name="Byers J.R.P. K."/>
            <person name="Montejo-Kovacevich G."/>
            <person name="Yen C E."/>
        </authorList>
    </citation>
    <scope>NUCLEOTIDE SEQUENCE [LARGE SCALE GENOMIC DNA]</scope>
</reference>
<name>A0A7R8Z2A2_HERIL</name>
<dbReference type="Proteomes" id="UP000594454">
    <property type="component" value="Chromosome 5"/>
</dbReference>
<comment type="catalytic activity">
    <reaction evidence="12">
        <text>a sphingomyelin + H2O = phosphocholine + an N-acylsphing-4-enine + H(+)</text>
        <dbReference type="Rhea" id="RHEA:19253"/>
        <dbReference type="ChEBI" id="CHEBI:15377"/>
        <dbReference type="ChEBI" id="CHEBI:15378"/>
        <dbReference type="ChEBI" id="CHEBI:17636"/>
        <dbReference type="ChEBI" id="CHEBI:52639"/>
        <dbReference type="ChEBI" id="CHEBI:295975"/>
        <dbReference type="EC" id="3.1.4.12"/>
    </reaction>
    <physiologicalReaction direction="left-to-right" evidence="12">
        <dbReference type="Rhea" id="RHEA:19254"/>
    </physiologicalReaction>
</comment>
<evidence type="ECO:0000256" key="2">
    <source>
        <dbReference type="ARBA" id="ARBA00004613"/>
    </source>
</evidence>
<keyword evidence="9" id="KW-1015">Disulfide bond</keyword>
<dbReference type="InterPro" id="IPR029052">
    <property type="entry name" value="Metallo-depent_PP-like"/>
</dbReference>
<keyword evidence="16" id="KW-1185">Reference proteome</keyword>
<evidence type="ECO:0000313" key="16">
    <source>
        <dbReference type="Proteomes" id="UP000594454"/>
    </source>
</evidence>
<dbReference type="FunCoup" id="A0A7R8Z2A2">
    <property type="interactions" value="38"/>
</dbReference>
<keyword evidence="10" id="KW-0325">Glycoprotein</keyword>
<dbReference type="GO" id="GO:0061750">
    <property type="term" value="F:acid sphingomyelin phosphodiesterase activity"/>
    <property type="evidence" value="ECO:0007669"/>
    <property type="project" value="TreeGrafter"/>
</dbReference>
<dbReference type="EMBL" id="LR899013">
    <property type="protein sequence ID" value="CAD7090602.1"/>
    <property type="molecule type" value="Genomic_DNA"/>
</dbReference>
<evidence type="ECO:0000256" key="9">
    <source>
        <dbReference type="ARBA" id="ARBA00023157"/>
    </source>
</evidence>
<dbReference type="GO" id="GO:0005615">
    <property type="term" value="C:extracellular space"/>
    <property type="evidence" value="ECO:0007669"/>
    <property type="project" value="TreeGrafter"/>
</dbReference>
<dbReference type="PROSITE" id="PS50015">
    <property type="entry name" value="SAP_B"/>
    <property type="match status" value="1"/>
</dbReference>
<evidence type="ECO:0000256" key="5">
    <source>
        <dbReference type="ARBA" id="ARBA00022723"/>
    </source>
</evidence>
<comment type="subcellular location">
    <subcellularLocation>
        <location evidence="2">Secreted</location>
    </subcellularLocation>
</comment>
<dbReference type="InterPro" id="IPR008139">
    <property type="entry name" value="SaposinB_dom"/>
</dbReference>
<evidence type="ECO:0000256" key="10">
    <source>
        <dbReference type="ARBA" id="ARBA00023180"/>
    </source>
</evidence>
<protein>
    <recommendedName>
        <fullName evidence="14">Saposin B-type domain-containing protein</fullName>
    </recommendedName>
</protein>
<evidence type="ECO:0000259" key="14">
    <source>
        <dbReference type="PROSITE" id="PS50015"/>
    </source>
</evidence>
<keyword evidence="11" id="KW-0326">Glycosidase</keyword>
<dbReference type="PANTHER" id="PTHR10340:SF29">
    <property type="entry name" value="SPHINGOMYELIN PHOSPHODIESTERASE"/>
    <property type="match status" value="1"/>
</dbReference>
<keyword evidence="5" id="KW-0479">Metal-binding</keyword>
<dbReference type="InterPro" id="IPR004843">
    <property type="entry name" value="Calcineurin-like_PHP"/>
</dbReference>
<dbReference type="InParanoid" id="A0A7R8Z2A2"/>
<proteinExistence type="inferred from homology"/>
<organism evidence="15 16">
    <name type="scientific">Hermetia illucens</name>
    <name type="common">Black soldier fly</name>
    <dbReference type="NCBI Taxonomy" id="343691"/>
    <lineage>
        <taxon>Eukaryota</taxon>
        <taxon>Metazoa</taxon>
        <taxon>Ecdysozoa</taxon>
        <taxon>Arthropoda</taxon>
        <taxon>Hexapoda</taxon>
        <taxon>Insecta</taxon>
        <taxon>Pterygota</taxon>
        <taxon>Neoptera</taxon>
        <taxon>Endopterygota</taxon>
        <taxon>Diptera</taxon>
        <taxon>Brachycera</taxon>
        <taxon>Stratiomyomorpha</taxon>
        <taxon>Stratiomyidae</taxon>
        <taxon>Hermetiinae</taxon>
        <taxon>Hermetia</taxon>
    </lineage>
</organism>
<dbReference type="Gene3D" id="3.60.21.10">
    <property type="match status" value="1"/>
</dbReference>
<dbReference type="InterPro" id="IPR041805">
    <property type="entry name" value="ASMase/PPN1_MPP"/>
</dbReference>
<dbReference type="InterPro" id="IPR045473">
    <property type="entry name" value="ASM_C"/>
</dbReference>
<evidence type="ECO:0000313" key="15">
    <source>
        <dbReference type="EMBL" id="CAD7090602.1"/>
    </source>
</evidence>
<sequence length="763" mass="86405">MTSMILRPLKLLSTPASGKQRIFETLTPDCVHHVNSPSTTPVEGTTVRRISASTGQFKLSLNRRVRDRFRKKRLNFLNSSPIAASTEYKENVSNNIPENRPTPGNMKKSRDPGSERKIRSIVDEAEVEQLEGLIRIWKKAFTEAIADLSAKSNTSEEELLDKLQISAEMIQCLNHTTVRRGKSPLAKSYDVAGDIFEEEYIKYVETGVKSPQLDNLLMMLRAPIEIRRREYETLSDSQQSVTCALCKSAVNVLLKYRRDGKDADYMRNLAVGLCVQANIQPAPVCEGLIDKMLNVLLHIVDEKPSLSALSICSVLLQGPGCTAEQPHFDWKVEVSPYIERTPIAAKSFIPPSTADDLKIVHLTDIHYDPLYEAGSLANCPNPMCCRSTGENLTDVAESAGYWDAILSEHPDADYIYYTGDYIDHAIWLTSVEGNKKSIHAMDELLKEKFKGIPLFPLIGNHEPDPLNLFAPEYVKEKGLESGWLYDYLAEEWSTWLPKEAQETVRKGGYYTVSPQKGFRIIGINNNDCYTFNFWLLFDPSYLKKQLQWLQDTLFEAERVGEYVHILAHIPSGSGSCHYTWSREFTRIVDRYHNTISGIFNGHTHKDHFQVYYSKSKPSVPVNVAWNGGSITPYSNVNPNYRVYGVEPKTYQIVHHETWITNLTLANLHPDKSPEWVKEYTFAEAYGAEDLSPAGLDQLLHKFASNKTLLKKYWTYKFKLGDPTLKAGCGDNCLKNHLCDMATTQGNDLAKCDELLKVFAEKNE</sequence>
<keyword evidence="6" id="KW-0732">Signal</keyword>
<dbReference type="GO" id="GO:0046872">
    <property type="term" value="F:metal ion binding"/>
    <property type="evidence" value="ECO:0007669"/>
    <property type="project" value="UniProtKB-KW"/>
</dbReference>
<dbReference type="GO" id="GO:0016798">
    <property type="term" value="F:hydrolase activity, acting on glycosyl bonds"/>
    <property type="evidence" value="ECO:0007669"/>
    <property type="project" value="UniProtKB-KW"/>
</dbReference>
<comment type="cofactor">
    <cofactor evidence="1">
        <name>Zn(2+)</name>
        <dbReference type="ChEBI" id="CHEBI:29105"/>
    </cofactor>
</comment>
<feature type="region of interest" description="Disordered" evidence="13">
    <location>
        <begin position="93"/>
        <end position="116"/>
    </location>
</feature>
<evidence type="ECO:0000256" key="6">
    <source>
        <dbReference type="ARBA" id="ARBA00022729"/>
    </source>
</evidence>
<evidence type="ECO:0000256" key="12">
    <source>
        <dbReference type="ARBA" id="ARBA00047268"/>
    </source>
</evidence>
<dbReference type="InterPro" id="IPR011001">
    <property type="entry name" value="Saposin-like"/>
</dbReference>
<keyword evidence="8" id="KW-0862">Zinc</keyword>
<dbReference type="Pfam" id="PF19272">
    <property type="entry name" value="ASMase_C"/>
    <property type="match status" value="1"/>
</dbReference>
<evidence type="ECO:0000256" key="8">
    <source>
        <dbReference type="ARBA" id="ARBA00022833"/>
    </source>
</evidence>
<evidence type="ECO:0000256" key="13">
    <source>
        <dbReference type="SAM" id="MobiDB-lite"/>
    </source>
</evidence>
<dbReference type="GO" id="GO:0016020">
    <property type="term" value="C:membrane"/>
    <property type="evidence" value="ECO:0007669"/>
    <property type="project" value="GOC"/>
</dbReference>
<keyword evidence="4" id="KW-0964">Secreted</keyword>
<dbReference type="Pfam" id="PF00149">
    <property type="entry name" value="Metallophos"/>
    <property type="match status" value="1"/>
</dbReference>
<dbReference type="AlphaFoldDB" id="A0A7R8Z2A2"/>
<dbReference type="PANTHER" id="PTHR10340">
    <property type="entry name" value="SPHINGOMYELIN PHOSPHODIESTERASE"/>
    <property type="match status" value="1"/>
</dbReference>
<dbReference type="CDD" id="cd00842">
    <property type="entry name" value="MPP_ASMase"/>
    <property type="match status" value="1"/>
</dbReference>
<dbReference type="SUPFAM" id="SSF47862">
    <property type="entry name" value="Saposin"/>
    <property type="match status" value="1"/>
</dbReference>
<keyword evidence="7" id="KW-0378">Hydrolase</keyword>
<dbReference type="SUPFAM" id="SSF56300">
    <property type="entry name" value="Metallo-dependent phosphatases"/>
    <property type="match status" value="1"/>
</dbReference>
<feature type="domain" description="Saposin B-type" evidence="14">
    <location>
        <begin position="239"/>
        <end position="325"/>
    </location>
</feature>
<gene>
    <name evidence="15" type="ORF">HERILL_LOCUS13071</name>
</gene>
<evidence type="ECO:0000256" key="3">
    <source>
        <dbReference type="ARBA" id="ARBA00008234"/>
    </source>
</evidence>